<dbReference type="NCBIfam" id="NF006203">
    <property type="entry name" value="PRK08327.1"/>
    <property type="match status" value="1"/>
</dbReference>
<dbReference type="PANTHER" id="PTHR18968:SF164">
    <property type="entry name" value="PYRUVATE DECARBOXYLASE"/>
    <property type="match status" value="1"/>
</dbReference>
<dbReference type="Gene3D" id="3.40.50.1220">
    <property type="entry name" value="TPP-binding domain"/>
    <property type="match status" value="1"/>
</dbReference>
<dbReference type="Gene3D" id="3.40.50.970">
    <property type="match status" value="2"/>
</dbReference>
<dbReference type="Pfam" id="PF02775">
    <property type="entry name" value="TPP_enzyme_C"/>
    <property type="match status" value="1"/>
</dbReference>
<gene>
    <name evidence="7" type="ORF">BN869_000010412_1</name>
</gene>
<dbReference type="GO" id="GO:0009099">
    <property type="term" value="P:L-valine biosynthetic process"/>
    <property type="evidence" value="ECO:0007669"/>
    <property type="project" value="TreeGrafter"/>
</dbReference>
<dbReference type="GO" id="GO:0030976">
    <property type="term" value="F:thiamine pyrophosphate binding"/>
    <property type="evidence" value="ECO:0007669"/>
    <property type="project" value="InterPro"/>
</dbReference>
<dbReference type="GO" id="GO:0005948">
    <property type="term" value="C:acetolactate synthase complex"/>
    <property type="evidence" value="ECO:0007669"/>
    <property type="project" value="TreeGrafter"/>
</dbReference>
<protein>
    <submittedName>
        <fullName evidence="7">Uncharacterized protein</fullName>
    </submittedName>
</protein>
<organism evidence="7">
    <name type="scientific">Bionectria ochroleuca</name>
    <name type="common">Gliocladium roseum</name>
    <dbReference type="NCBI Taxonomy" id="29856"/>
    <lineage>
        <taxon>Eukaryota</taxon>
        <taxon>Fungi</taxon>
        <taxon>Dikarya</taxon>
        <taxon>Ascomycota</taxon>
        <taxon>Pezizomycotina</taxon>
        <taxon>Sordariomycetes</taxon>
        <taxon>Hypocreomycetidae</taxon>
        <taxon>Hypocreales</taxon>
        <taxon>Bionectriaceae</taxon>
        <taxon>Clonostachys</taxon>
    </lineage>
</organism>
<dbReference type="InterPro" id="IPR012000">
    <property type="entry name" value="Thiamin_PyroP_enz_cen_dom"/>
</dbReference>
<evidence type="ECO:0000259" key="5">
    <source>
        <dbReference type="Pfam" id="PF02775"/>
    </source>
</evidence>
<evidence type="ECO:0000313" key="7">
    <source>
        <dbReference type="EMBL" id="CEO54354.1"/>
    </source>
</evidence>
<dbReference type="Pfam" id="PF02776">
    <property type="entry name" value="TPP_enzyme_N"/>
    <property type="match status" value="1"/>
</dbReference>
<dbReference type="GO" id="GO:0000287">
    <property type="term" value="F:magnesium ion binding"/>
    <property type="evidence" value="ECO:0007669"/>
    <property type="project" value="InterPro"/>
</dbReference>
<comment type="similarity">
    <text evidence="1 3">Belongs to the TPP enzyme family.</text>
</comment>
<dbReference type="InterPro" id="IPR012001">
    <property type="entry name" value="Thiamin_PyroP_enz_TPP-bd_dom"/>
</dbReference>
<dbReference type="Pfam" id="PF00205">
    <property type="entry name" value="TPP_enzyme_M"/>
    <property type="match status" value="1"/>
</dbReference>
<accession>A0A0B7KBA4</accession>
<evidence type="ECO:0000256" key="3">
    <source>
        <dbReference type="RuleBase" id="RU362132"/>
    </source>
</evidence>
<evidence type="ECO:0000259" key="4">
    <source>
        <dbReference type="Pfam" id="PF00205"/>
    </source>
</evidence>
<dbReference type="EMBL" id="CDPU01000042">
    <property type="protein sequence ID" value="CEO54354.1"/>
    <property type="molecule type" value="Genomic_DNA"/>
</dbReference>
<dbReference type="PANTHER" id="PTHR18968">
    <property type="entry name" value="THIAMINE PYROPHOSPHATE ENZYMES"/>
    <property type="match status" value="1"/>
</dbReference>
<evidence type="ECO:0000256" key="1">
    <source>
        <dbReference type="ARBA" id="ARBA00007812"/>
    </source>
</evidence>
<evidence type="ECO:0000256" key="2">
    <source>
        <dbReference type="ARBA" id="ARBA00023052"/>
    </source>
</evidence>
<dbReference type="GO" id="GO:0050660">
    <property type="term" value="F:flavin adenine dinucleotide binding"/>
    <property type="evidence" value="ECO:0007669"/>
    <property type="project" value="TreeGrafter"/>
</dbReference>
<dbReference type="CDD" id="cd07035">
    <property type="entry name" value="TPP_PYR_POX_like"/>
    <property type="match status" value="1"/>
</dbReference>
<dbReference type="GO" id="GO:0003984">
    <property type="term" value="F:acetolactate synthase activity"/>
    <property type="evidence" value="ECO:0007669"/>
    <property type="project" value="TreeGrafter"/>
</dbReference>
<keyword evidence="2 3" id="KW-0786">Thiamine pyrophosphate</keyword>
<dbReference type="AlphaFoldDB" id="A0A0B7KBA4"/>
<dbReference type="GO" id="GO:0009097">
    <property type="term" value="P:isoleucine biosynthetic process"/>
    <property type="evidence" value="ECO:0007669"/>
    <property type="project" value="TreeGrafter"/>
</dbReference>
<dbReference type="SUPFAM" id="SSF52518">
    <property type="entry name" value="Thiamin diphosphate-binding fold (THDP-binding)"/>
    <property type="match status" value="2"/>
</dbReference>
<name>A0A0B7KBA4_BIOOC</name>
<feature type="domain" description="Thiamine pyrophosphate enzyme central" evidence="4">
    <location>
        <begin position="209"/>
        <end position="301"/>
    </location>
</feature>
<reference evidence="7" key="1">
    <citation type="submission" date="2015-01" db="EMBL/GenBank/DDBJ databases">
        <authorList>
            <person name="Durling Mikael"/>
        </authorList>
    </citation>
    <scope>NUCLEOTIDE SEQUENCE</scope>
</reference>
<dbReference type="InterPro" id="IPR029035">
    <property type="entry name" value="DHS-like_NAD/FAD-binding_dom"/>
</dbReference>
<feature type="domain" description="Thiamine pyrophosphate enzyme TPP-binding" evidence="5">
    <location>
        <begin position="402"/>
        <end position="555"/>
    </location>
</feature>
<dbReference type="InterPro" id="IPR029061">
    <property type="entry name" value="THDP-binding"/>
</dbReference>
<proteinExistence type="inferred from homology"/>
<evidence type="ECO:0000259" key="6">
    <source>
        <dbReference type="Pfam" id="PF02776"/>
    </source>
</evidence>
<dbReference type="InterPro" id="IPR045229">
    <property type="entry name" value="TPP_enz"/>
</dbReference>
<dbReference type="InterPro" id="IPR011766">
    <property type="entry name" value="TPP_enzyme_TPP-bd"/>
</dbReference>
<dbReference type="GO" id="GO:0005739">
    <property type="term" value="C:mitochondrion"/>
    <property type="evidence" value="ECO:0007669"/>
    <property type="project" value="TreeGrafter"/>
</dbReference>
<dbReference type="SUPFAM" id="SSF52467">
    <property type="entry name" value="DHS-like NAD/FAD-binding domain"/>
    <property type="match status" value="1"/>
</dbReference>
<sequence length="556" mass="60080">MSSNSILTENNISTQSTVTGAANFLEALYDAGTRYCFVNLGSDHPALLEAMAASKLDKTRRIPTIITCPSELVALSAALGYAQVTGTAQCVIVHVDCGTLAMGQSIHNASVGRVPVLMFAGLSPITQEGEMLGSRTEFIHWIQDVPDQAAIVRQYCRYTAEVRVGHNIKQLVNRAIQIATSDPKGPTYLTASREALEQASLQKIEIIGKSLLRASRPLVITGYLGRNVRAPPLLEALCDKLPIEVVETIGSDVCISSNHEAYRGVTVSTHPLVPNADVILVLDCDVPWVPTQGTPSKDVDPLKRHMSLFYINAHRRYSVSCELALKQLNGFLDRQNIDTSKLVGRFEARRTRYQEWRASLLSLEVPAGDGIVRVPHLISRLRESLPQNTTVVIEAVTNAISVIHHLNLTKPGSLLGTGAGGLGWLGGAAMGAKLAKPNDLICAIVGDGTFLFSQMESAFWISKRYGIPFLLIVLNNGGWNAPKVSALLVHKDGLSSRHNRKDLNLSFEPSPDYAAIAAAAGNAYGALIETKDQVEPVLKEAIKTVQSGKSAVVEVR</sequence>
<feature type="domain" description="Thiamine pyrophosphate enzyme N-terminal TPP-binding" evidence="6">
    <location>
        <begin position="19"/>
        <end position="150"/>
    </location>
</feature>